<reference evidence="2 3" key="1">
    <citation type="submission" date="2023-08" db="EMBL/GenBank/DDBJ databases">
        <title>Draft genome sequence of Algoriphagus confluentis.</title>
        <authorList>
            <person name="Takatani N."/>
            <person name="Hosokawa M."/>
            <person name="Sawabe T."/>
        </authorList>
    </citation>
    <scope>NUCLEOTIDE SEQUENCE [LARGE SCALE GENOMIC DNA]</scope>
    <source>
        <strain evidence="2 3">NBRC 111222</strain>
    </source>
</reference>
<protein>
    <recommendedName>
        <fullName evidence="1">Endonuclease GajA/Old nuclease/RecF-like AAA domain-containing protein</fullName>
    </recommendedName>
</protein>
<evidence type="ECO:0000313" key="2">
    <source>
        <dbReference type="EMBL" id="GMQ31604.1"/>
    </source>
</evidence>
<dbReference type="EMBL" id="BTPD01000021">
    <property type="protein sequence ID" value="GMQ31604.1"/>
    <property type="molecule type" value="Genomic_DNA"/>
</dbReference>
<accession>A0ABQ6PUF5</accession>
<keyword evidence="3" id="KW-1185">Reference proteome</keyword>
<dbReference type="PANTHER" id="PTHR32182:SF22">
    <property type="entry name" value="ATP-DEPENDENT ENDONUCLEASE, OLD FAMILY-RELATED"/>
    <property type="match status" value="1"/>
</dbReference>
<comment type="caution">
    <text evidence="2">The sequence shown here is derived from an EMBL/GenBank/DDBJ whole genome shotgun (WGS) entry which is preliminary data.</text>
</comment>
<name>A0ABQ6PUF5_9BACT</name>
<dbReference type="InterPro" id="IPR041685">
    <property type="entry name" value="AAA_GajA/Old/RecF-like"/>
</dbReference>
<dbReference type="RefSeq" id="WP_338226375.1">
    <property type="nucleotide sequence ID" value="NZ_BTPD01000021.1"/>
</dbReference>
<feature type="domain" description="Endonuclease GajA/Old nuclease/RecF-like AAA" evidence="1">
    <location>
        <begin position="4"/>
        <end position="261"/>
    </location>
</feature>
<proteinExistence type="predicted"/>
<sequence>MKRIKEVHINNFKFFPESEPIKIEGKNILLYGENGSGKSSFYWALYTLLESSQKSDPEQIKKYFNKLNPNSLVNIYAEVDSEGVDNSFIKIVLDDNSELEVSHGDTSINSNPDAGLSLLASDFLNYRLLQRTHSVKHTETIDLFPLFEDAVFGYVQFTPTNWHNNTGDVIQLRNAGSIYKIVKNGPDKIYPKKNGDLGFPQRAAHRDAFNEFSGLVDRFQQDLNALIQNINLRVNPIIQDKLKFNITFHLEIENKEDYRLSEANYFKPEIAIRLIIDDFNGTGPVIRPQSFLNEARLSAVALAIRLAILEQRVQDAPVKILVLDDLMISLDMSNRDKIVRLILDEYAWFHDESEPVVSNRDKGHQTFILTHDRSLFTFIKNDISNLPQFKKETWKLIEMYADDVDETDPSSFEKPKVFYEQNDLAIAVKHYKQHDYPASANYLRKYSEEIFANYFPQYCWKDKESSDRSNNKMPFQNILENVINVFWPRFGTVPPLYLELKKYLRILLNPLSHADVGVERYKSEIKRVIQVIEAIERLQKENILEVIVAGGEEIHLKKSNSAGDVLVGKYVLIDSLYKLIYPSGAIFLSTFEAKIFECEKTESNGNVTTWPLSSSQKKEMQKNYSDFIGRHSLTASSNWMDDLYLPDGTKLI</sequence>
<dbReference type="Proteomes" id="UP001338309">
    <property type="component" value="Unassembled WGS sequence"/>
</dbReference>
<dbReference type="SUPFAM" id="SSF52540">
    <property type="entry name" value="P-loop containing nucleoside triphosphate hydrolases"/>
    <property type="match status" value="1"/>
</dbReference>
<dbReference type="Pfam" id="PF13175">
    <property type="entry name" value="AAA_15"/>
    <property type="match status" value="1"/>
</dbReference>
<dbReference type="InterPro" id="IPR027417">
    <property type="entry name" value="P-loop_NTPase"/>
</dbReference>
<evidence type="ECO:0000313" key="3">
    <source>
        <dbReference type="Proteomes" id="UP001338309"/>
    </source>
</evidence>
<organism evidence="2 3">
    <name type="scientific">Algoriphagus confluentis</name>
    <dbReference type="NCBI Taxonomy" id="1697556"/>
    <lineage>
        <taxon>Bacteria</taxon>
        <taxon>Pseudomonadati</taxon>
        <taxon>Bacteroidota</taxon>
        <taxon>Cytophagia</taxon>
        <taxon>Cytophagales</taxon>
        <taxon>Cyclobacteriaceae</taxon>
        <taxon>Algoriphagus</taxon>
    </lineage>
</organism>
<gene>
    <name evidence="2" type="ORF">Aconfl_42490</name>
</gene>
<evidence type="ECO:0000259" key="1">
    <source>
        <dbReference type="Pfam" id="PF13175"/>
    </source>
</evidence>
<dbReference type="Gene3D" id="3.40.50.300">
    <property type="entry name" value="P-loop containing nucleotide triphosphate hydrolases"/>
    <property type="match status" value="2"/>
</dbReference>
<dbReference type="PANTHER" id="PTHR32182">
    <property type="entry name" value="DNA REPLICATION AND REPAIR PROTEIN RECF"/>
    <property type="match status" value="1"/>
</dbReference>